<dbReference type="EMBL" id="BOOZ01000018">
    <property type="protein sequence ID" value="GIJ10241.1"/>
    <property type="molecule type" value="Genomic_DNA"/>
</dbReference>
<feature type="transmembrane region" description="Helical" evidence="1">
    <location>
        <begin position="35"/>
        <end position="56"/>
    </location>
</feature>
<reference evidence="2 3" key="1">
    <citation type="submission" date="2021-01" db="EMBL/GenBank/DDBJ databases">
        <title>Whole genome shotgun sequence of Verrucosispora andamanensis NBRC 109075.</title>
        <authorList>
            <person name="Komaki H."/>
            <person name="Tamura T."/>
        </authorList>
    </citation>
    <scope>NUCLEOTIDE SEQUENCE [LARGE SCALE GENOMIC DNA]</scope>
    <source>
        <strain evidence="2 3">NBRC 109075</strain>
    </source>
</reference>
<feature type="transmembrane region" description="Helical" evidence="1">
    <location>
        <begin position="87"/>
        <end position="104"/>
    </location>
</feature>
<evidence type="ECO:0000256" key="1">
    <source>
        <dbReference type="SAM" id="Phobius"/>
    </source>
</evidence>
<keyword evidence="1" id="KW-0472">Membrane</keyword>
<feature type="transmembrane region" description="Helical" evidence="1">
    <location>
        <begin position="12"/>
        <end position="29"/>
    </location>
</feature>
<comment type="caution">
    <text evidence="2">The sequence shown here is derived from an EMBL/GenBank/DDBJ whole genome shotgun (WGS) entry which is preliminary data.</text>
</comment>
<keyword evidence="3" id="KW-1185">Reference proteome</keyword>
<proteinExistence type="predicted"/>
<dbReference type="Proteomes" id="UP000647017">
    <property type="component" value="Unassembled WGS sequence"/>
</dbReference>
<feature type="transmembrane region" description="Helical" evidence="1">
    <location>
        <begin position="63"/>
        <end position="81"/>
    </location>
</feature>
<evidence type="ECO:0000313" key="2">
    <source>
        <dbReference type="EMBL" id="GIJ10241.1"/>
    </source>
</evidence>
<name>A0ABQ4HX77_9ACTN</name>
<keyword evidence="1" id="KW-0812">Transmembrane</keyword>
<sequence length="223" mass="23360">MVVRFLAQLRPLVVVGGQVSAWVLLIVDARREWNAYWFVGLLLVLGALAAIPAAVVGEPEFRVVASVTHTIGAGIVALALYDTADKRALWAYALAALGAVALPASRTALGASPASRPALGRATVLGVAAALLLTIGASAPALAWSGAQPEVTVCVRPDVTVDEMMRESHRFDPQHLIAGFGFDDSHTPCLEVLFDPGATAGDADDVARRYAADPRVTAVSRTR</sequence>
<protein>
    <recommendedName>
        <fullName evidence="4">Rhomboid family intramembrane serine protease</fullName>
    </recommendedName>
</protein>
<dbReference type="RefSeq" id="WP_204008211.1">
    <property type="nucleotide sequence ID" value="NZ_BOOZ01000018.1"/>
</dbReference>
<evidence type="ECO:0000313" key="3">
    <source>
        <dbReference type="Proteomes" id="UP000647017"/>
    </source>
</evidence>
<keyword evidence="1" id="KW-1133">Transmembrane helix</keyword>
<evidence type="ECO:0008006" key="4">
    <source>
        <dbReference type="Google" id="ProtNLM"/>
    </source>
</evidence>
<feature type="transmembrane region" description="Helical" evidence="1">
    <location>
        <begin position="124"/>
        <end position="144"/>
    </location>
</feature>
<organism evidence="2 3">
    <name type="scientific">Micromonospora andamanensis</name>
    <dbReference type="NCBI Taxonomy" id="1287068"/>
    <lineage>
        <taxon>Bacteria</taxon>
        <taxon>Bacillati</taxon>
        <taxon>Actinomycetota</taxon>
        <taxon>Actinomycetes</taxon>
        <taxon>Micromonosporales</taxon>
        <taxon>Micromonosporaceae</taxon>
        <taxon>Micromonospora</taxon>
    </lineage>
</organism>
<accession>A0ABQ4HX77</accession>
<gene>
    <name evidence="2" type="ORF">Van01_34550</name>
</gene>